<name>A0A923HEB5_9FLAO</name>
<dbReference type="Proteomes" id="UP000656244">
    <property type="component" value="Unassembled WGS sequence"/>
</dbReference>
<dbReference type="SUPFAM" id="SSF56601">
    <property type="entry name" value="beta-lactamase/transpeptidase-like"/>
    <property type="match status" value="1"/>
</dbReference>
<keyword evidence="3" id="KW-1185">Reference proteome</keyword>
<dbReference type="PANTHER" id="PTHR43283:SF7">
    <property type="entry name" value="BETA-LACTAMASE-RELATED DOMAIN-CONTAINING PROTEIN"/>
    <property type="match status" value="1"/>
</dbReference>
<protein>
    <submittedName>
        <fullName evidence="2">Serine hydrolase</fullName>
    </submittedName>
</protein>
<dbReference type="InterPro" id="IPR012338">
    <property type="entry name" value="Beta-lactam/transpept-like"/>
</dbReference>
<dbReference type="Gene3D" id="3.40.710.10">
    <property type="entry name" value="DD-peptidase/beta-lactamase superfamily"/>
    <property type="match status" value="1"/>
</dbReference>
<accession>A0A923HEB5</accession>
<reference evidence="2" key="1">
    <citation type="submission" date="2020-08" db="EMBL/GenBank/DDBJ databases">
        <title>Hyunsoonleella sp. strain SJ7 genome sequencing and assembly.</title>
        <authorList>
            <person name="Kim I."/>
        </authorList>
    </citation>
    <scope>NUCLEOTIDE SEQUENCE</scope>
    <source>
        <strain evidence="2">SJ7</strain>
    </source>
</reference>
<dbReference type="AlphaFoldDB" id="A0A923HEB5"/>
<evidence type="ECO:0000313" key="2">
    <source>
        <dbReference type="EMBL" id="MBC3760019.1"/>
    </source>
</evidence>
<dbReference type="PANTHER" id="PTHR43283">
    <property type="entry name" value="BETA-LACTAMASE-RELATED"/>
    <property type="match status" value="1"/>
</dbReference>
<comment type="caution">
    <text evidence="2">The sequence shown here is derived from an EMBL/GenBank/DDBJ whole genome shotgun (WGS) entry which is preliminary data.</text>
</comment>
<dbReference type="InterPro" id="IPR050789">
    <property type="entry name" value="Diverse_Enzym_Activities"/>
</dbReference>
<proteinExistence type="predicted"/>
<dbReference type="InterPro" id="IPR001466">
    <property type="entry name" value="Beta-lactam-related"/>
</dbReference>
<gene>
    <name evidence="2" type="ORF">H7U19_16525</name>
</gene>
<keyword evidence="2" id="KW-0378">Hydrolase</keyword>
<sequence>MKTLKINVKILPFIVLLAIIVFGCETKNKKKESTEKASKTISVQKDISAVADSINLEINNGEYGLIDRFMVIQNEKLLADFKYEQDYETIAQKYDTTNHQYNYNHPNWHPYYNQTNLHTLQSTTKSITSILLGIAFDLNKDFDVNTSVVSLFENYDVKSWDKRKNEMTIEDLLTMRSGLKWNEADYNDPFNDCTLLEESDEWIKFVLDKPTDTIPGTKFNYNSGASVLLGKIVRIITGKRIDKWAEETLFEPLGIKDYYWKETPDGEIDTEGGLYLSPEDLSKIGLLFLNKGKWNNKQIVSEYWTKIATSPVVQDVNPDDESKTGYGYQWWVPKHSNGRSEVFATNGFGGQYLMLAPDYNLIVVFNGWNINDKVQKSTWKVLEDRIIPVFNNK</sequence>
<evidence type="ECO:0000259" key="1">
    <source>
        <dbReference type="Pfam" id="PF00144"/>
    </source>
</evidence>
<feature type="domain" description="Beta-lactamase-related" evidence="1">
    <location>
        <begin position="113"/>
        <end position="365"/>
    </location>
</feature>
<organism evidence="2 3">
    <name type="scientific">Hyunsoonleella aquatilis</name>
    <dbReference type="NCBI Taxonomy" id="2762758"/>
    <lineage>
        <taxon>Bacteria</taxon>
        <taxon>Pseudomonadati</taxon>
        <taxon>Bacteroidota</taxon>
        <taxon>Flavobacteriia</taxon>
        <taxon>Flavobacteriales</taxon>
        <taxon>Flavobacteriaceae</taxon>
    </lineage>
</organism>
<evidence type="ECO:0000313" key="3">
    <source>
        <dbReference type="Proteomes" id="UP000656244"/>
    </source>
</evidence>
<dbReference type="GO" id="GO:0016787">
    <property type="term" value="F:hydrolase activity"/>
    <property type="evidence" value="ECO:0007669"/>
    <property type="project" value="UniProtKB-KW"/>
</dbReference>
<dbReference type="EMBL" id="JACNMF010000008">
    <property type="protein sequence ID" value="MBC3760019.1"/>
    <property type="molecule type" value="Genomic_DNA"/>
</dbReference>
<dbReference type="PROSITE" id="PS51257">
    <property type="entry name" value="PROKAR_LIPOPROTEIN"/>
    <property type="match status" value="1"/>
</dbReference>
<dbReference type="RefSeq" id="WP_186563993.1">
    <property type="nucleotide sequence ID" value="NZ_JACNMF010000008.1"/>
</dbReference>
<dbReference type="Pfam" id="PF00144">
    <property type="entry name" value="Beta-lactamase"/>
    <property type="match status" value="1"/>
</dbReference>